<evidence type="ECO:0000313" key="13">
    <source>
        <dbReference type="EMBL" id="GMI30776.1"/>
    </source>
</evidence>
<dbReference type="InterPro" id="IPR046349">
    <property type="entry name" value="C1-like_sf"/>
</dbReference>
<dbReference type="SUPFAM" id="SSF54001">
    <property type="entry name" value="Cysteine proteinases"/>
    <property type="match status" value="2"/>
</dbReference>
<feature type="transmembrane region" description="Helical" evidence="10">
    <location>
        <begin position="977"/>
        <end position="1006"/>
    </location>
</feature>
<keyword evidence="8" id="KW-0788">Thiol protease</keyword>
<feature type="transmembrane region" description="Helical" evidence="10">
    <location>
        <begin position="927"/>
        <end position="949"/>
    </location>
</feature>
<dbReference type="InterPro" id="IPR006634">
    <property type="entry name" value="TLC-dom"/>
</dbReference>
<dbReference type="GO" id="GO:0004198">
    <property type="term" value="F:calcium-dependent cysteine-type endopeptidase activity"/>
    <property type="evidence" value="ECO:0007669"/>
    <property type="project" value="InterPro"/>
</dbReference>
<dbReference type="EMBL" id="BRYA01000722">
    <property type="protein sequence ID" value="GMI30776.1"/>
    <property type="molecule type" value="Genomic_DNA"/>
</dbReference>
<dbReference type="Gene3D" id="3.90.70.10">
    <property type="entry name" value="Cysteine proteinases"/>
    <property type="match status" value="1"/>
</dbReference>
<dbReference type="Pfam" id="PF03798">
    <property type="entry name" value="TRAM_LAG1_CLN8"/>
    <property type="match status" value="1"/>
</dbReference>
<feature type="active site" evidence="8">
    <location>
        <position position="400"/>
    </location>
</feature>
<reference evidence="14" key="1">
    <citation type="journal article" date="2023" name="Commun. Biol.">
        <title>Genome analysis of Parmales, the sister group of diatoms, reveals the evolutionary specialization of diatoms from phago-mixotrophs to photoautotrophs.</title>
        <authorList>
            <person name="Ban H."/>
            <person name="Sato S."/>
            <person name="Yoshikawa S."/>
            <person name="Yamada K."/>
            <person name="Nakamura Y."/>
            <person name="Ichinomiya M."/>
            <person name="Sato N."/>
            <person name="Blanc-Mathieu R."/>
            <person name="Endo H."/>
            <person name="Kuwata A."/>
            <person name="Ogata H."/>
        </authorList>
    </citation>
    <scope>NUCLEOTIDE SEQUENCE [LARGE SCALE GENOMIC DNA]</scope>
</reference>
<proteinExistence type="inferred from homology"/>
<dbReference type="SMART" id="SM00724">
    <property type="entry name" value="TLC"/>
    <property type="match status" value="1"/>
</dbReference>
<dbReference type="InterPro" id="IPR000169">
    <property type="entry name" value="Pept_cys_AS"/>
</dbReference>
<keyword evidence="4 10" id="KW-1133">Transmembrane helix</keyword>
<dbReference type="Pfam" id="PF00648">
    <property type="entry name" value="Peptidase_C2"/>
    <property type="match status" value="3"/>
</dbReference>
<feature type="transmembrane region" description="Helical" evidence="10">
    <location>
        <begin position="839"/>
        <end position="860"/>
    </location>
</feature>
<evidence type="ECO:0000256" key="5">
    <source>
        <dbReference type="ARBA" id="ARBA00023136"/>
    </source>
</evidence>
<dbReference type="PROSITE" id="PS50922">
    <property type="entry name" value="TLC"/>
    <property type="match status" value="1"/>
</dbReference>
<feature type="domain" description="TLC" evidence="12">
    <location>
        <begin position="795"/>
        <end position="1010"/>
    </location>
</feature>
<feature type="transmembrane region" description="Helical" evidence="10">
    <location>
        <begin position="808"/>
        <end position="827"/>
    </location>
</feature>
<dbReference type="InterPro" id="IPR001300">
    <property type="entry name" value="Peptidase_C2_calpain_cat"/>
</dbReference>
<evidence type="ECO:0000313" key="14">
    <source>
        <dbReference type="Proteomes" id="UP001165065"/>
    </source>
</evidence>
<feature type="domain" description="Calpain catalytic" evidence="11">
    <location>
        <begin position="45"/>
        <end position="458"/>
    </location>
</feature>
<name>A0A9W7G2N4_9STRA</name>
<feature type="transmembrane region" description="Helical" evidence="10">
    <location>
        <begin position="880"/>
        <end position="906"/>
    </location>
</feature>
<feature type="transmembrane region" description="Helical" evidence="10">
    <location>
        <begin position="770"/>
        <end position="788"/>
    </location>
</feature>
<evidence type="ECO:0000256" key="4">
    <source>
        <dbReference type="ARBA" id="ARBA00022989"/>
    </source>
</evidence>
<evidence type="ECO:0000256" key="9">
    <source>
        <dbReference type="SAM" id="MobiDB-lite"/>
    </source>
</evidence>
<dbReference type="GO" id="GO:0016020">
    <property type="term" value="C:membrane"/>
    <property type="evidence" value="ECO:0007669"/>
    <property type="project" value="UniProtKB-SubCell"/>
</dbReference>
<dbReference type="GO" id="GO:0006508">
    <property type="term" value="P:proteolysis"/>
    <property type="evidence" value="ECO:0007669"/>
    <property type="project" value="UniProtKB-KW"/>
</dbReference>
<organism evidence="13 14">
    <name type="scientific">Triparma columacea</name>
    <dbReference type="NCBI Taxonomy" id="722753"/>
    <lineage>
        <taxon>Eukaryota</taxon>
        <taxon>Sar</taxon>
        <taxon>Stramenopiles</taxon>
        <taxon>Ochrophyta</taxon>
        <taxon>Bolidophyceae</taxon>
        <taxon>Parmales</taxon>
        <taxon>Triparmaceae</taxon>
        <taxon>Triparma</taxon>
    </lineage>
</organism>
<gene>
    <name evidence="13" type="ORF">TrCOL_g776</name>
</gene>
<feature type="region of interest" description="Disordered" evidence="9">
    <location>
        <begin position="286"/>
        <end position="311"/>
    </location>
</feature>
<dbReference type="InterPro" id="IPR022684">
    <property type="entry name" value="Calpain_cysteine_protease"/>
</dbReference>
<evidence type="ECO:0000256" key="10">
    <source>
        <dbReference type="SAM" id="Phobius"/>
    </source>
</evidence>
<feature type="compositionally biased region" description="Basic and acidic residues" evidence="9">
    <location>
        <begin position="286"/>
        <end position="297"/>
    </location>
</feature>
<keyword evidence="8" id="KW-0378">Hydrolase</keyword>
<dbReference type="Proteomes" id="UP001165065">
    <property type="component" value="Unassembled WGS sequence"/>
</dbReference>
<evidence type="ECO:0000256" key="6">
    <source>
        <dbReference type="PIRSR" id="PIRSR622684-1"/>
    </source>
</evidence>
<evidence type="ECO:0000256" key="3">
    <source>
        <dbReference type="ARBA" id="ARBA00022692"/>
    </source>
</evidence>
<comment type="caution">
    <text evidence="13">The sequence shown here is derived from an EMBL/GenBank/DDBJ whole genome shotgun (WGS) entry which is preliminary data.</text>
</comment>
<evidence type="ECO:0000256" key="2">
    <source>
        <dbReference type="ARBA" id="ARBA00007623"/>
    </source>
</evidence>
<dbReference type="InterPro" id="IPR038765">
    <property type="entry name" value="Papain-like_cys_pep_sf"/>
</dbReference>
<keyword evidence="3 7" id="KW-0812">Transmembrane</keyword>
<dbReference type="PROSITE" id="PS00139">
    <property type="entry name" value="THIOL_PROTEASE_CYS"/>
    <property type="match status" value="1"/>
</dbReference>
<feature type="active site" evidence="6 8">
    <location>
        <position position="60"/>
    </location>
</feature>
<dbReference type="AlphaFoldDB" id="A0A9W7G2N4"/>
<keyword evidence="8" id="KW-0645">Protease</keyword>
<evidence type="ECO:0000256" key="8">
    <source>
        <dbReference type="PROSITE-ProRule" id="PRU00239"/>
    </source>
</evidence>
<evidence type="ECO:0000256" key="1">
    <source>
        <dbReference type="ARBA" id="ARBA00004141"/>
    </source>
</evidence>
<keyword evidence="5 7" id="KW-0472">Membrane</keyword>
<evidence type="ECO:0000259" key="11">
    <source>
        <dbReference type="PROSITE" id="PS50203"/>
    </source>
</evidence>
<evidence type="ECO:0000256" key="7">
    <source>
        <dbReference type="PROSITE-ProRule" id="PRU00205"/>
    </source>
</evidence>
<dbReference type="PRINTS" id="PR00704">
    <property type="entry name" value="CALPAIN"/>
</dbReference>
<protein>
    <recommendedName>
        <fullName evidence="15">Calpain catalytic domain-containing protein</fullName>
    </recommendedName>
</protein>
<dbReference type="SMART" id="SM00230">
    <property type="entry name" value="CysPc"/>
    <property type="match status" value="1"/>
</dbReference>
<accession>A0A9W7G2N4</accession>
<dbReference type="PANTHER" id="PTHR10183">
    <property type="entry name" value="CALPAIN"/>
    <property type="match status" value="1"/>
</dbReference>
<comment type="subcellular location">
    <subcellularLocation>
        <location evidence="1">Membrane</location>
        <topology evidence="1">Multi-pass membrane protein</topology>
    </subcellularLocation>
</comment>
<feature type="active site" evidence="6 8">
    <location>
        <position position="254"/>
    </location>
</feature>
<comment type="similarity">
    <text evidence="2">Belongs to the peptidase C2 family.</text>
</comment>
<sequence length="1054" mass="114564">MPPTDRARRALFAPLQSLPPSTSSSVLSYAGAKVATKLKLWDKTGGPQAEDVSQGALGDCWFLSAISVIASNSEERIRRLFSTSSTALSRGIFEVTLFIDGRFLPVIIDSYLPVTLLNNPKTSSPPRKKTKSNVNAPPIIIPSASILPSPPPTPTASVKPMYSKTPSHNLWPALLEKAYAKAHGCYDSLSGGFVWEAFVDILGAPVEVLYLGNYLAPVELDMMWTRLQSFSSSNFVLGAACMVSDKEQGLVGCHAYSLLECREIFEDVVKGEQKKINSFFGVEEGGGEKRGGAREGKPGPLSCPNGHKTTPRVSNSNRIICDICGSPVPRSSAYIFSCRPCDFDVCPACALLKSRTNAVIDVDEGEEDDEIVFLGSCTSGAPSMPQPARPPSLRLVRLRNPWGKKEFSGEFGVGSSVWTKRLRKLLNYDTYNDARGEFWMPFDLFASKFSSVDVCKVHENWVLQSLDDCFFHLSSGGSGAAPPPPANPSVPFIASSLSHVIAPLPSGVWGYATCVQPKRRRVMRPTKPHVDGSLLLLRRPPGGGGLEVVDMALNGEQRLNTLEFILSPGYEHVIVAFTTASSPTPTPFCVCVYSALPVTISSAASLPPPKVSELILSALMDLPPTPQRPPKHHALGPGVVLRVAVFRASLFFVAFNSGELDVCVKIDVRGEGYRDVRGGGGEVKVGGRREAVVGGVVANGGDAMSVHYEYICDVMLEGGGGGQRKGLFERCIKEEGKELCGRVANPEIVRFGGGRGDVLQIVEEGRDIEVIAAFFVFFVSIYIIEYNIQPNLNKSNSHSWCVKVPSQIHAFLCTIFGWSCILTPTLWSSPISSTTPSSILGCRVIVSYMAADLISVLVNFEDEGLPFLVHAIFSLLPYSLALYTGTLVNFCGAALTAESSTLFLNLRLLAISTGRTKNSVYEANQAMFFLTFLFVRIFVCFAFLTPHFFTTLLGLMEVEGGGGYSIKRLEGASEVPVFFWGVMTAVFLVMNTLNSFWAFGMVKIALGVGGGKKKKDEKKKKKKEESVTTRKLTFVNWFGYGPVLAFFPEDEKRD</sequence>
<evidence type="ECO:0000259" key="12">
    <source>
        <dbReference type="PROSITE" id="PS50922"/>
    </source>
</evidence>
<dbReference type="SUPFAM" id="SSF57889">
    <property type="entry name" value="Cysteine-rich domain"/>
    <property type="match status" value="1"/>
</dbReference>
<dbReference type="PANTHER" id="PTHR10183:SF382">
    <property type="entry name" value="CALPAIN-15"/>
    <property type="match status" value="1"/>
</dbReference>
<dbReference type="PROSITE" id="PS50203">
    <property type="entry name" value="CALPAIN_CAT"/>
    <property type="match status" value="1"/>
</dbReference>
<dbReference type="OrthoDB" id="205770at2759"/>
<evidence type="ECO:0008006" key="15">
    <source>
        <dbReference type="Google" id="ProtNLM"/>
    </source>
</evidence>
<keyword evidence="14" id="KW-1185">Reference proteome</keyword>